<dbReference type="Gene3D" id="3.30.465.10">
    <property type="match status" value="1"/>
</dbReference>
<comment type="caution">
    <text evidence="4">The sequence shown here is derived from an EMBL/GenBank/DDBJ whole genome shotgun (WGS) entry which is preliminary data.</text>
</comment>
<dbReference type="PANTHER" id="PTHR13878:SF91">
    <property type="entry name" value="FAD BINDING DOMAIN PROTEIN (AFU_ORTHOLOGUE AFUA_6G12070)-RELATED"/>
    <property type="match status" value="1"/>
</dbReference>
<dbReference type="GO" id="GO:0016491">
    <property type="term" value="F:oxidoreductase activity"/>
    <property type="evidence" value="ECO:0007669"/>
    <property type="project" value="UniProtKB-KW"/>
</dbReference>
<dbReference type="InterPro" id="IPR036318">
    <property type="entry name" value="FAD-bd_PCMH-like_sf"/>
</dbReference>
<gene>
    <name evidence="4" type="ORF">RDB_LOCUS110467</name>
</gene>
<evidence type="ECO:0000313" key="5">
    <source>
        <dbReference type="Proteomes" id="UP000663843"/>
    </source>
</evidence>
<dbReference type="SUPFAM" id="SSF56176">
    <property type="entry name" value="FAD-binding/transporter-associated domain-like"/>
    <property type="match status" value="1"/>
</dbReference>
<name>A0A8H3C882_9AGAM</name>
<accession>A0A8H3C882</accession>
<proteinExistence type="inferred from homology"/>
<reference evidence="4" key="1">
    <citation type="submission" date="2021-01" db="EMBL/GenBank/DDBJ databases">
        <authorList>
            <person name="Kaushik A."/>
        </authorList>
    </citation>
    <scope>NUCLEOTIDE SEQUENCE</scope>
    <source>
        <strain evidence="4">AG2-2IIIB</strain>
    </source>
</reference>
<dbReference type="Proteomes" id="UP000663843">
    <property type="component" value="Unassembled WGS sequence"/>
</dbReference>
<protein>
    <recommendedName>
        <fullName evidence="3">FAD linked oxidase N-terminal domain-containing protein</fullName>
    </recommendedName>
</protein>
<dbReference type="InterPro" id="IPR006094">
    <property type="entry name" value="Oxid_FAD_bind_N"/>
</dbReference>
<feature type="domain" description="FAD linked oxidase N-terminal" evidence="3">
    <location>
        <begin position="31"/>
        <end position="144"/>
    </location>
</feature>
<dbReference type="Pfam" id="PF01565">
    <property type="entry name" value="FAD_binding_4"/>
    <property type="match status" value="1"/>
</dbReference>
<sequence>MMNIFWGNTECSIDAPRNVACEQGFIPIYSVDARNEKHVSEAVKFAGQHNLKSVVKNTGHDFLGRSSGEGSFSIWTHHLKGINFTDSFVGTGCSDDKTSQSAVTVGAAELWIDVYKAAEQHNATVVGGAAPSVGAAGGWVQGGG</sequence>
<comment type="similarity">
    <text evidence="1">Belongs to the oxygen-dependent FAD-linked oxidoreductase family.</text>
</comment>
<evidence type="ECO:0000313" key="4">
    <source>
        <dbReference type="EMBL" id="CAE6474213.1"/>
    </source>
</evidence>
<evidence type="ECO:0000256" key="1">
    <source>
        <dbReference type="ARBA" id="ARBA00005466"/>
    </source>
</evidence>
<dbReference type="EMBL" id="CAJMWT010003563">
    <property type="protein sequence ID" value="CAE6474213.1"/>
    <property type="molecule type" value="Genomic_DNA"/>
</dbReference>
<organism evidence="4 5">
    <name type="scientific">Rhizoctonia solani</name>
    <dbReference type="NCBI Taxonomy" id="456999"/>
    <lineage>
        <taxon>Eukaryota</taxon>
        <taxon>Fungi</taxon>
        <taxon>Dikarya</taxon>
        <taxon>Basidiomycota</taxon>
        <taxon>Agaricomycotina</taxon>
        <taxon>Agaricomycetes</taxon>
        <taxon>Cantharellales</taxon>
        <taxon>Ceratobasidiaceae</taxon>
        <taxon>Rhizoctonia</taxon>
    </lineage>
</organism>
<keyword evidence="2" id="KW-0560">Oxidoreductase</keyword>
<evidence type="ECO:0000256" key="2">
    <source>
        <dbReference type="ARBA" id="ARBA00023002"/>
    </source>
</evidence>
<evidence type="ECO:0000259" key="3">
    <source>
        <dbReference type="Pfam" id="PF01565"/>
    </source>
</evidence>
<dbReference type="PANTHER" id="PTHR13878">
    <property type="entry name" value="GULONOLACTONE OXIDASE"/>
    <property type="match status" value="1"/>
</dbReference>
<dbReference type="InterPro" id="IPR016169">
    <property type="entry name" value="FAD-bd_PCMH_sub2"/>
</dbReference>
<dbReference type="GO" id="GO:0050660">
    <property type="term" value="F:flavin adenine dinucleotide binding"/>
    <property type="evidence" value="ECO:0007669"/>
    <property type="project" value="InterPro"/>
</dbReference>
<dbReference type="InterPro" id="IPR050432">
    <property type="entry name" value="FAD-linked_Oxidoreductases_BP"/>
</dbReference>
<dbReference type="AlphaFoldDB" id="A0A8H3C882"/>
<feature type="non-terminal residue" evidence="4">
    <location>
        <position position="144"/>
    </location>
</feature>